<evidence type="ECO:0000256" key="8">
    <source>
        <dbReference type="PROSITE-ProRule" id="PRU00473"/>
    </source>
</evidence>
<dbReference type="GO" id="GO:0005886">
    <property type="term" value="C:plasma membrane"/>
    <property type="evidence" value="ECO:0007669"/>
    <property type="project" value="UniProtKB-SubCell"/>
</dbReference>
<dbReference type="PANTHER" id="PTHR43029:SF10">
    <property type="entry name" value="AMMONIUM TRANSPORTER MEP2"/>
    <property type="match status" value="1"/>
</dbReference>
<dbReference type="InterPro" id="IPR036737">
    <property type="entry name" value="OmpA-like_sf"/>
</dbReference>
<dbReference type="RefSeq" id="WP_211317571.1">
    <property type="nucleotide sequence ID" value="NZ_QJJS01000014.1"/>
</dbReference>
<dbReference type="EMBL" id="QJJS01000014">
    <property type="protein sequence ID" value="PXW94424.1"/>
    <property type="molecule type" value="Genomic_DNA"/>
</dbReference>
<evidence type="ECO:0000256" key="2">
    <source>
        <dbReference type="ARBA" id="ARBA00005887"/>
    </source>
</evidence>
<sequence length="577" mass="60397">MTRMLRWLLLCTSLLLSSMALAAEDFPGTRVLFESGQATVPAEADLKPVLDFLAAHPDAKVLLSGFVDATGSPEANQALARQRALAVAAALKAAGLDEERIVLQKPDDVTAGEGEQARRVEITLAVPEAAPAPVIDKGDTMWMMLSTLMVILMAVPGLALFYGGLVRAKNMLSVLMQVFVTFSLIVVLWAVYGYSLAFTEGNAFIGGFDRLFMKGLWDHVAGTFVPAATFSKGVYIPEIVFAAFQATFAGITCCLIVGAFAERARFAAVLLFMVLWFTFSYAPIAHMVWYWMGPDAYASADVVDAMNAKAGFIWQMGALDFAGGTVVHINAAVAGLVGAWLFGPRVGYGKELMAPHNLPLTMVGSGLLWVGWFGFNAGSALEANGVAALAFINTLLATAAAVLAWCLGEVLVKGRASMLGAASGAVAGLVAITPASGNVGLGGALLIGLLAGLVCLWGVTGLKKLLGADDSLDVFGVHGVGGILGALLTGVFNAPGLGGPGFVTDWVSVSIIAPEAYSIASQVWIQAKAVLITVVWSGVVSFLAFKVADLVFGLRVSTESEREGLDLHAHGEVAYQD</sequence>
<evidence type="ECO:0000256" key="10">
    <source>
        <dbReference type="SAM" id="SignalP"/>
    </source>
</evidence>
<feature type="transmembrane region" description="Helical" evidence="9">
    <location>
        <begin position="443"/>
        <end position="462"/>
    </location>
</feature>
<dbReference type="Pfam" id="PF00691">
    <property type="entry name" value="OmpA"/>
    <property type="match status" value="1"/>
</dbReference>
<dbReference type="InterPro" id="IPR006665">
    <property type="entry name" value="OmpA-like"/>
</dbReference>
<comment type="caution">
    <text evidence="12">The sequence shown here is derived from an EMBL/GenBank/DDBJ whole genome shotgun (WGS) entry which is preliminary data.</text>
</comment>
<evidence type="ECO:0000256" key="5">
    <source>
        <dbReference type="ARBA" id="ARBA00022989"/>
    </source>
</evidence>
<feature type="transmembrane region" description="Helical" evidence="9">
    <location>
        <begin position="141"/>
        <end position="162"/>
    </location>
</feature>
<feature type="transmembrane region" description="Helical" evidence="9">
    <location>
        <begin position="387"/>
        <end position="407"/>
    </location>
</feature>
<feature type="domain" description="OmpA-like" evidence="11">
    <location>
        <begin position="21"/>
        <end position="128"/>
    </location>
</feature>
<dbReference type="PANTHER" id="PTHR43029">
    <property type="entry name" value="AMMONIUM TRANSPORTER MEP2"/>
    <property type="match status" value="1"/>
</dbReference>
<keyword evidence="5 9" id="KW-1133">Transmembrane helix</keyword>
<proteinExistence type="inferred from homology"/>
<evidence type="ECO:0000313" key="13">
    <source>
        <dbReference type="Proteomes" id="UP000247811"/>
    </source>
</evidence>
<protein>
    <recommendedName>
        <fullName evidence="9">Ammonium transporter</fullName>
    </recommendedName>
</protein>
<keyword evidence="3 9" id="KW-0813">Transport</keyword>
<feature type="transmembrane region" description="Helical" evidence="9">
    <location>
        <begin position="239"/>
        <end position="261"/>
    </location>
</feature>
<evidence type="ECO:0000256" key="3">
    <source>
        <dbReference type="ARBA" id="ARBA00022448"/>
    </source>
</evidence>
<dbReference type="InterPro" id="IPR029020">
    <property type="entry name" value="Ammonium/urea_transptr"/>
</dbReference>
<organism evidence="12 13">
    <name type="scientific">Sphaerotilus hippei</name>
    <dbReference type="NCBI Taxonomy" id="744406"/>
    <lineage>
        <taxon>Bacteria</taxon>
        <taxon>Pseudomonadati</taxon>
        <taxon>Pseudomonadota</taxon>
        <taxon>Betaproteobacteria</taxon>
        <taxon>Burkholderiales</taxon>
        <taxon>Sphaerotilaceae</taxon>
        <taxon>Sphaerotilus</taxon>
    </lineage>
</organism>
<dbReference type="NCBIfam" id="TIGR00836">
    <property type="entry name" value="amt"/>
    <property type="match status" value="1"/>
</dbReference>
<feature type="transmembrane region" description="Helical" evidence="9">
    <location>
        <begin position="312"/>
        <end position="342"/>
    </location>
</feature>
<comment type="similarity">
    <text evidence="2 9">Belongs to the ammonia transporter channel (TC 1.A.11.2) family.</text>
</comment>
<evidence type="ECO:0000256" key="7">
    <source>
        <dbReference type="ARBA" id="ARBA00023177"/>
    </source>
</evidence>
<evidence type="ECO:0000259" key="11">
    <source>
        <dbReference type="PROSITE" id="PS51123"/>
    </source>
</evidence>
<keyword evidence="13" id="KW-1185">Reference proteome</keyword>
<dbReference type="SUPFAM" id="SSF111352">
    <property type="entry name" value="Ammonium transporter"/>
    <property type="match status" value="1"/>
</dbReference>
<keyword evidence="6 8" id="KW-0472">Membrane</keyword>
<dbReference type="InterPro" id="IPR001905">
    <property type="entry name" value="Ammonium_transpt"/>
</dbReference>
<feature type="transmembrane region" description="Helical" evidence="9">
    <location>
        <begin position="474"/>
        <end position="492"/>
    </location>
</feature>
<dbReference type="Proteomes" id="UP000247811">
    <property type="component" value="Unassembled WGS sequence"/>
</dbReference>
<evidence type="ECO:0000256" key="9">
    <source>
        <dbReference type="RuleBase" id="RU362002"/>
    </source>
</evidence>
<evidence type="ECO:0000256" key="1">
    <source>
        <dbReference type="ARBA" id="ARBA00004141"/>
    </source>
</evidence>
<accession>A0A318GXJ6</accession>
<dbReference type="SUPFAM" id="SSF103088">
    <property type="entry name" value="OmpA-like"/>
    <property type="match status" value="1"/>
</dbReference>
<comment type="subcellular location">
    <subcellularLocation>
        <location evidence="9">Cell membrane</location>
        <topology evidence="9">Multi-pass membrane protein</topology>
    </subcellularLocation>
    <subcellularLocation>
        <location evidence="1">Membrane</location>
        <topology evidence="1">Multi-pass membrane protein</topology>
    </subcellularLocation>
</comment>
<feature type="transmembrane region" description="Helical" evidence="9">
    <location>
        <begin position="268"/>
        <end position="292"/>
    </location>
</feature>
<dbReference type="AlphaFoldDB" id="A0A318GXJ6"/>
<keyword evidence="10" id="KW-0732">Signal</keyword>
<feature type="transmembrane region" description="Helical" evidence="9">
    <location>
        <begin position="354"/>
        <end position="375"/>
    </location>
</feature>
<gene>
    <name evidence="12" type="ORF">C7444_114123</name>
</gene>
<feature type="transmembrane region" description="Helical" evidence="9">
    <location>
        <begin position="419"/>
        <end position="437"/>
    </location>
</feature>
<evidence type="ECO:0000256" key="6">
    <source>
        <dbReference type="ARBA" id="ARBA00023136"/>
    </source>
</evidence>
<dbReference type="Pfam" id="PF00909">
    <property type="entry name" value="Ammonium_transp"/>
    <property type="match status" value="1"/>
</dbReference>
<dbReference type="InterPro" id="IPR018047">
    <property type="entry name" value="Ammonium_transpt_CS"/>
</dbReference>
<dbReference type="PROSITE" id="PS51123">
    <property type="entry name" value="OMPA_2"/>
    <property type="match status" value="1"/>
</dbReference>
<dbReference type="PROSITE" id="PS01219">
    <property type="entry name" value="AMMONIUM_TRANSP"/>
    <property type="match status" value="1"/>
</dbReference>
<evidence type="ECO:0000256" key="4">
    <source>
        <dbReference type="ARBA" id="ARBA00022692"/>
    </source>
</evidence>
<feature type="transmembrane region" description="Helical" evidence="9">
    <location>
        <begin position="174"/>
        <end position="192"/>
    </location>
</feature>
<dbReference type="Gene3D" id="1.10.3430.10">
    <property type="entry name" value="Ammonium transporter AmtB like domains"/>
    <property type="match status" value="1"/>
</dbReference>
<keyword evidence="4 9" id="KW-0812">Transmembrane</keyword>
<dbReference type="InterPro" id="IPR024041">
    <property type="entry name" value="NH4_transpt_AmtB-like_dom"/>
</dbReference>
<reference evidence="12 13" key="1">
    <citation type="submission" date="2018-05" db="EMBL/GenBank/DDBJ databases">
        <title>Genomic Encyclopedia of Type Strains, Phase IV (KMG-IV): sequencing the most valuable type-strain genomes for metagenomic binning, comparative biology and taxonomic classification.</title>
        <authorList>
            <person name="Goeker M."/>
        </authorList>
    </citation>
    <scope>NUCLEOTIDE SEQUENCE [LARGE SCALE GENOMIC DNA]</scope>
    <source>
        <strain evidence="12 13">DSM 566</strain>
    </source>
</reference>
<feature type="chain" id="PRO_5016344207" description="Ammonium transporter" evidence="10">
    <location>
        <begin position="23"/>
        <end position="577"/>
    </location>
</feature>
<feature type="signal peptide" evidence="10">
    <location>
        <begin position="1"/>
        <end position="22"/>
    </location>
</feature>
<feature type="transmembrane region" description="Helical" evidence="9">
    <location>
        <begin position="523"/>
        <end position="545"/>
    </location>
</feature>
<keyword evidence="7 9" id="KW-0924">Ammonia transport</keyword>
<dbReference type="GO" id="GO:0008519">
    <property type="term" value="F:ammonium channel activity"/>
    <property type="evidence" value="ECO:0007669"/>
    <property type="project" value="InterPro"/>
</dbReference>
<dbReference type="Gene3D" id="3.30.1330.60">
    <property type="entry name" value="OmpA-like domain"/>
    <property type="match status" value="1"/>
</dbReference>
<name>A0A318GXJ6_9BURK</name>
<evidence type="ECO:0000313" key="12">
    <source>
        <dbReference type="EMBL" id="PXW94424.1"/>
    </source>
</evidence>